<gene>
    <name evidence="1" type="ORF">UV8b_07660</name>
</gene>
<dbReference type="InterPro" id="IPR011009">
    <property type="entry name" value="Kinase-like_dom_sf"/>
</dbReference>
<keyword evidence="2" id="KW-1185">Reference proteome</keyword>
<organism evidence="1 2">
    <name type="scientific">Ustilaginoidea virens</name>
    <name type="common">Rice false smut fungus</name>
    <name type="synonym">Villosiclava virens</name>
    <dbReference type="NCBI Taxonomy" id="1159556"/>
    <lineage>
        <taxon>Eukaryota</taxon>
        <taxon>Fungi</taxon>
        <taxon>Dikarya</taxon>
        <taxon>Ascomycota</taxon>
        <taxon>Pezizomycotina</taxon>
        <taxon>Sordariomycetes</taxon>
        <taxon>Hypocreomycetidae</taxon>
        <taxon>Hypocreales</taxon>
        <taxon>Clavicipitaceae</taxon>
        <taxon>Ustilaginoidea</taxon>
    </lineage>
</organism>
<accession>A0A8E5HXG0</accession>
<dbReference type="AlphaFoldDB" id="A0A8E5HXG0"/>
<dbReference type="RefSeq" id="XP_043001092.1">
    <property type="nucleotide sequence ID" value="XM_043145157.1"/>
</dbReference>
<dbReference type="OrthoDB" id="2942798at2759"/>
<dbReference type="KEGG" id="uvi:66068437"/>
<dbReference type="GeneID" id="66068437"/>
<evidence type="ECO:0000313" key="1">
    <source>
        <dbReference type="EMBL" id="QUC23419.1"/>
    </source>
</evidence>
<proteinExistence type="predicted"/>
<evidence type="ECO:0000313" key="2">
    <source>
        <dbReference type="Proteomes" id="UP000027002"/>
    </source>
</evidence>
<reference evidence="1" key="1">
    <citation type="submission" date="2020-03" db="EMBL/GenBank/DDBJ databases">
        <title>A mixture of massive structural variations and highly conserved coding sequences in Ustilaginoidea virens genome.</title>
        <authorList>
            <person name="Zhang K."/>
            <person name="Zhao Z."/>
            <person name="Zhang Z."/>
            <person name="Li Y."/>
            <person name="Hsiang T."/>
            <person name="Sun W."/>
        </authorList>
    </citation>
    <scope>NUCLEOTIDE SEQUENCE</scope>
    <source>
        <strain evidence="1">UV-8b</strain>
    </source>
</reference>
<name>A0A8E5HXG0_USTVR</name>
<dbReference type="EMBL" id="CP072758">
    <property type="protein sequence ID" value="QUC23419.1"/>
    <property type="molecule type" value="Genomic_DNA"/>
</dbReference>
<dbReference type="Proteomes" id="UP000027002">
    <property type="component" value="Chromosome 6"/>
</dbReference>
<evidence type="ECO:0008006" key="3">
    <source>
        <dbReference type="Google" id="ProtNLM"/>
    </source>
</evidence>
<sequence>MAEACKLSSIVCRLASEKEWIDCLPSQRHEGPFESVAKQRLLPSETINFRFRTRLIYATATINYDYPNVLRLQVQSSIIDRIMDRLLGHLPTSWRDRVSRFFPEWSLPSRLVLKVCKENWDEEFKIEKSTYKALESLQGSRIPNFYGELKYNGKKAILISDIGGVCLSTPEGALLKLSDVLNLVKDALIDLFRFGIEPCDIKLDNFRLVDGRIMPIDFEMVDHNRQTDEKRAEAVLDSAYFLGDQYEKQRSCYLGDGLIKQVK</sequence>
<protein>
    <recommendedName>
        <fullName evidence="3">Protein kinase domain-containing protein</fullName>
    </recommendedName>
</protein>
<dbReference type="SUPFAM" id="SSF56112">
    <property type="entry name" value="Protein kinase-like (PK-like)"/>
    <property type="match status" value="1"/>
</dbReference>